<dbReference type="AlphaFoldDB" id="A0A0A9BZ26"/>
<evidence type="ECO:0000313" key="2">
    <source>
        <dbReference type="EMBL" id="JAD67463.1"/>
    </source>
</evidence>
<dbReference type="EMBL" id="GBRH01230432">
    <property type="protein sequence ID" value="JAD67463.1"/>
    <property type="molecule type" value="Transcribed_RNA"/>
</dbReference>
<keyword evidence="1" id="KW-0732">Signal</keyword>
<feature type="chain" id="PRO_5002043010" evidence="1">
    <location>
        <begin position="23"/>
        <end position="49"/>
    </location>
</feature>
<accession>A0A0A9BZ26</accession>
<evidence type="ECO:0000256" key="1">
    <source>
        <dbReference type="SAM" id="SignalP"/>
    </source>
</evidence>
<sequence>MNKITVSLCIFFSLNWYRLMMSLVCSFSQKFQIGCGFPLHRQSSSVLYN</sequence>
<reference evidence="2" key="1">
    <citation type="submission" date="2014-09" db="EMBL/GenBank/DDBJ databases">
        <authorList>
            <person name="Magalhaes I.L.F."/>
            <person name="Oliveira U."/>
            <person name="Santos F.R."/>
            <person name="Vidigal T.H.D.A."/>
            <person name="Brescovit A.D."/>
            <person name="Santos A.J."/>
        </authorList>
    </citation>
    <scope>NUCLEOTIDE SEQUENCE</scope>
    <source>
        <tissue evidence="2">Shoot tissue taken approximately 20 cm above the soil surface</tissue>
    </source>
</reference>
<feature type="signal peptide" evidence="1">
    <location>
        <begin position="1"/>
        <end position="22"/>
    </location>
</feature>
<reference evidence="2" key="2">
    <citation type="journal article" date="2015" name="Data Brief">
        <title>Shoot transcriptome of the giant reed, Arundo donax.</title>
        <authorList>
            <person name="Barrero R.A."/>
            <person name="Guerrero F.D."/>
            <person name="Moolhuijzen P."/>
            <person name="Goolsby J.A."/>
            <person name="Tidwell J."/>
            <person name="Bellgard S.E."/>
            <person name="Bellgard M.I."/>
        </authorList>
    </citation>
    <scope>NUCLEOTIDE SEQUENCE</scope>
    <source>
        <tissue evidence="2">Shoot tissue taken approximately 20 cm above the soil surface</tissue>
    </source>
</reference>
<protein>
    <submittedName>
        <fullName evidence="2">BETA-OHASE 1 (BETA-HYDROXYLASE 1)</fullName>
    </submittedName>
</protein>
<organism evidence="2">
    <name type="scientific">Arundo donax</name>
    <name type="common">Giant reed</name>
    <name type="synonym">Donax arundinaceus</name>
    <dbReference type="NCBI Taxonomy" id="35708"/>
    <lineage>
        <taxon>Eukaryota</taxon>
        <taxon>Viridiplantae</taxon>
        <taxon>Streptophyta</taxon>
        <taxon>Embryophyta</taxon>
        <taxon>Tracheophyta</taxon>
        <taxon>Spermatophyta</taxon>
        <taxon>Magnoliopsida</taxon>
        <taxon>Liliopsida</taxon>
        <taxon>Poales</taxon>
        <taxon>Poaceae</taxon>
        <taxon>PACMAD clade</taxon>
        <taxon>Arundinoideae</taxon>
        <taxon>Arundineae</taxon>
        <taxon>Arundo</taxon>
    </lineage>
</organism>
<proteinExistence type="predicted"/>
<name>A0A0A9BZ26_ARUDO</name>